<evidence type="ECO:0000313" key="7">
    <source>
        <dbReference type="Proteomes" id="UP001138709"/>
    </source>
</evidence>
<dbReference type="InterPro" id="IPR052344">
    <property type="entry name" value="Transposase-related"/>
</dbReference>
<proteinExistence type="predicted"/>
<dbReference type="PANTHER" id="PTHR33678">
    <property type="entry name" value="BLL1576 PROTEIN"/>
    <property type="match status" value="1"/>
</dbReference>
<sequence>MRFNLDNLPSDVALLHRLLRDMADVVERRDGEIERLRTIIRQLQRAQFGRRSERLDADQLALGLEDLEADIGRVAERDPETPPPADDAPRAGPRRKPLPAHLPRVERMLDAPSAQCPCCGGGLHAIGESVSEQLDWVPAQLRVLRIVRPKFACRTCTKVVQAPAPERPIAGGLATPALLAHVLVSKYADHTPLYRQAQILARHGMDLERSTLAGWVGGACWWLEALHARLHRDVLASDHLFADDTPVPVLDPGRGRTKTGRLWVYARDQRGWSGPAPPAALYVFAPDRKAERPIAHLERFKGVLHVDGYAGFERLAGRGEVTLAACWAHTRRKFYEVAEAANTPVAHKALRRIAGLYAVETEVRGRSPPQRLAARRSLSRPIIDAMKLWLEAELPLLPGRGKLAEAIRYALARWPALCRFLDDGRIELDTNPVERAIRPVALGRKNHLFAGSDGGGERWAIVCSLIETCKLNGVEPYAYLRDVLTRMVEGHPANRLDELLPWAWKSEHHVKA</sequence>
<dbReference type="Proteomes" id="UP001138709">
    <property type="component" value="Unassembled WGS sequence"/>
</dbReference>
<accession>A0A9X9XJR0</accession>
<feature type="domain" description="Transposase IS66 zinc-finger binding" evidence="3">
    <location>
        <begin position="115"/>
        <end position="156"/>
    </location>
</feature>
<protein>
    <submittedName>
        <fullName evidence="6">IS66 family transposase</fullName>
    </submittedName>
</protein>
<feature type="domain" description="Transposase TnpC homeodomain" evidence="4">
    <location>
        <begin position="35"/>
        <end position="106"/>
    </location>
</feature>
<evidence type="ECO:0000259" key="2">
    <source>
        <dbReference type="Pfam" id="PF03050"/>
    </source>
</evidence>
<name>A0A9X9XJR0_9PROT</name>
<comment type="caution">
    <text evidence="6">The sequence shown here is derived from an EMBL/GenBank/DDBJ whole genome shotgun (WGS) entry which is preliminary data.</text>
</comment>
<dbReference type="Pfam" id="PF13817">
    <property type="entry name" value="DDE_Tnp_IS66_C"/>
    <property type="match status" value="1"/>
</dbReference>
<dbReference type="Pfam" id="PF13005">
    <property type="entry name" value="zf-IS66"/>
    <property type="match status" value="1"/>
</dbReference>
<feature type="domain" description="Transposase IS66 C-terminal" evidence="5">
    <location>
        <begin position="464"/>
        <end position="502"/>
    </location>
</feature>
<evidence type="ECO:0000259" key="3">
    <source>
        <dbReference type="Pfam" id="PF13005"/>
    </source>
</evidence>
<evidence type="ECO:0000259" key="5">
    <source>
        <dbReference type="Pfam" id="PF13817"/>
    </source>
</evidence>
<dbReference type="InterPro" id="IPR024463">
    <property type="entry name" value="Transposase_TnpC_homeodom"/>
</dbReference>
<gene>
    <name evidence="6" type="ORF">GXW74_25990</name>
</gene>
<dbReference type="InterPro" id="IPR039552">
    <property type="entry name" value="IS66_C"/>
</dbReference>
<dbReference type="InterPro" id="IPR004291">
    <property type="entry name" value="Transposase_IS66_central"/>
</dbReference>
<keyword evidence="7" id="KW-1185">Reference proteome</keyword>
<dbReference type="EMBL" id="JAAEDL010000047">
    <property type="protein sequence ID" value="MBR0683946.1"/>
    <property type="molecule type" value="Genomic_DNA"/>
</dbReference>
<dbReference type="NCBIfam" id="NF033517">
    <property type="entry name" value="transpos_IS66"/>
    <property type="match status" value="1"/>
</dbReference>
<feature type="region of interest" description="Disordered" evidence="1">
    <location>
        <begin position="73"/>
        <end position="98"/>
    </location>
</feature>
<organism evidence="6 7">
    <name type="scientific">Neoroseomonas eburnea</name>
    <dbReference type="NCBI Taxonomy" id="1346889"/>
    <lineage>
        <taxon>Bacteria</taxon>
        <taxon>Pseudomonadati</taxon>
        <taxon>Pseudomonadota</taxon>
        <taxon>Alphaproteobacteria</taxon>
        <taxon>Acetobacterales</taxon>
        <taxon>Acetobacteraceae</taxon>
        <taxon>Neoroseomonas</taxon>
    </lineage>
</organism>
<reference evidence="6" key="1">
    <citation type="submission" date="2020-01" db="EMBL/GenBank/DDBJ databases">
        <authorList>
            <person name="Rat A."/>
        </authorList>
    </citation>
    <scope>NUCLEOTIDE SEQUENCE</scope>
    <source>
        <strain evidence="6">LMG 31228</strain>
    </source>
</reference>
<evidence type="ECO:0000256" key="1">
    <source>
        <dbReference type="SAM" id="MobiDB-lite"/>
    </source>
</evidence>
<feature type="domain" description="Transposase IS66 central" evidence="2">
    <location>
        <begin position="172"/>
        <end position="457"/>
    </location>
</feature>
<evidence type="ECO:0000259" key="4">
    <source>
        <dbReference type="Pfam" id="PF13007"/>
    </source>
</evidence>
<dbReference type="Pfam" id="PF13007">
    <property type="entry name" value="LZ_Tnp_IS66"/>
    <property type="match status" value="1"/>
</dbReference>
<dbReference type="Pfam" id="PF03050">
    <property type="entry name" value="DDE_Tnp_IS66"/>
    <property type="match status" value="1"/>
</dbReference>
<reference evidence="6" key="2">
    <citation type="journal article" date="2021" name="Syst. Appl. Microbiol.">
        <title>Roseomonas hellenica sp. nov., isolated from roots of wild-growing Alkanna tinctoria.</title>
        <authorList>
            <person name="Rat A."/>
            <person name="Naranjo H.D."/>
            <person name="Lebbe L."/>
            <person name="Cnockaert M."/>
            <person name="Krigas N."/>
            <person name="Grigoriadou K."/>
            <person name="Maloupa E."/>
            <person name="Willems A."/>
        </authorList>
    </citation>
    <scope>NUCLEOTIDE SEQUENCE</scope>
    <source>
        <strain evidence="6">LMG 31228</strain>
    </source>
</reference>
<evidence type="ECO:0000313" key="6">
    <source>
        <dbReference type="EMBL" id="MBR0683946.1"/>
    </source>
</evidence>
<dbReference type="InterPro" id="IPR024474">
    <property type="entry name" value="Znf_dom_IS66"/>
</dbReference>
<dbReference type="PANTHER" id="PTHR33678:SF1">
    <property type="entry name" value="BLL1576 PROTEIN"/>
    <property type="match status" value="1"/>
</dbReference>
<dbReference type="AlphaFoldDB" id="A0A9X9XJR0"/>